<keyword evidence="5 12" id="KW-0378">Hydrolase</keyword>
<evidence type="ECO:0000256" key="2">
    <source>
        <dbReference type="ARBA" id="ARBA00022491"/>
    </source>
</evidence>
<dbReference type="Gene3D" id="2.10.109.10">
    <property type="entry name" value="Umud Fragment, subunit A"/>
    <property type="match status" value="1"/>
</dbReference>
<name>A0ABQ3T255_9ACTN</name>
<feature type="domain" description="LexA repressor DNA-binding" evidence="16">
    <location>
        <begin position="23"/>
        <end position="85"/>
    </location>
</feature>
<dbReference type="PRINTS" id="PR00726">
    <property type="entry name" value="LEXASERPTASE"/>
</dbReference>
<keyword evidence="7 12" id="KW-0805">Transcription regulation</keyword>
<accession>A0ABQ3T255</accession>
<dbReference type="NCBIfam" id="TIGR00498">
    <property type="entry name" value="lexA"/>
    <property type="match status" value="1"/>
</dbReference>
<gene>
    <name evidence="17" type="primary">lexA_1</name>
    <name evidence="12" type="synonym">lexA</name>
    <name evidence="17" type="ORF">Sspor_00190</name>
</gene>
<evidence type="ECO:0000259" key="15">
    <source>
        <dbReference type="Pfam" id="PF00717"/>
    </source>
</evidence>
<keyword evidence="8 12" id="KW-0238">DNA-binding</keyword>
<comment type="function">
    <text evidence="12">Represses a number of genes involved in the response to DNA damage (SOS response), including recA and lexA. In the presence of single-stranded DNA, RecA interacts with LexA causing an autocatalytic cleavage which disrupts the DNA-binding part of LexA, leading to derepression of the SOS regulon and eventually DNA repair.</text>
</comment>
<keyword evidence="11 12" id="KW-0742">SOS response</keyword>
<dbReference type="InterPro" id="IPR036390">
    <property type="entry name" value="WH_DNA-bd_sf"/>
</dbReference>
<dbReference type="InterPro" id="IPR050077">
    <property type="entry name" value="LexA_repressor"/>
</dbReference>
<comment type="subunit">
    <text evidence="12">Homodimer.</text>
</comment>
<evidence type="ECO:0000256" key="4">
    <source>
        <dbReference type="ARBA" id="ARBA00022763"/>
    </source>
</evidence>
<dbReference type="Pfam" id="PF00717">
    <property type="entry name" value="Peptidase_S24"/>
    <property type="match status" value="1"/>
</dbReference>
<feature type="region of interest" description="Disordered" evidence="14">
    <location>
        <begin position="1"/>
        <end position="23"/>
    </location>
</feature>
<dbReference type="SUPFAM" id="SSF51306">
    <property type="entry name" value="LexA/Signal peptidase"/>
    <property type="match status" value="1"/>
</dbReference>
<evidence type="ECO:0000256" key="1">
    <source>
        <dbReference type="ARBA" id="ARBA00007484"/>
    </source>
</evidence>
<dbReference type="CDD" id="cd06529">
    <property type="entry name" value="S24_LexA-like"/>
    <property type="match status" value="1"/>
</dbReference>
<evidence type="ECO:0000256" key="7">
    <source>
        <dbReference type="ARBA" id="ARBA00023015"/>
    </source>
</evidence>
<dbReference type="EMBL" id="BNED01000001">
    <property type="protein sequence ID" value="GHI74458.1"/>
    <property type="molecule type" value="Genomic_DNA"/>
</dbReference>
<dbReference type="Gene3D" id="1.10.10.10">
    <property type="entry name" value="Winged helix-like DNA-binding domain superfamily/Winged helix DNA-binding domain"/>
    <property type="match status" value="1"/>
</dbReference>
<proteinExistence type="inferred from homology"/>
<keyword evidence="9 12" id="KW-0804">Transcription</keyword>
<evidence type="ECO:0000313" key="17">
    <source>
        <dbReference type="EMBL" id="GHI74458.1"/>
    </source>
</evidence>
<comment type="caution">
    <text evidence="17">The sequence shown here is derived from an EMBL/GenBank/DDBJ whole genome shotgun (WGS) entry which is preliminary data.</text>
</comment>
<dbReference type="HAMAP" id="MF_00015">
    <property type="entry name" value="LexA"/>
    <property type="match status" value="1"/>
</dbReference>
<comment type="similarity">
    <text evidence="1 12 13">Belongs to the peptidase S24 family.</text>
</comment>
<evidence type="ECO:0000313" key="18">
    <source>
        <dbReference type="Proteomes" id="UP000608522"/>
    </source>
</evidence>
<dbReference type="InterPro" id="IPR036286">
    <property type="entry name" value="LexA/Signal_pep-like_sf"/>
</dbReference>
<dbReference type="InterPro" id="IPR006197">
    <property type="entry name" value="Peptidase_S24_LexA"/>
</dbReference>
<evidence type="ECO:0000256" key="9">
    <source>
        <dbReference type="ARBA" id="ARBA00023163"/>
    </source>
</evidence>
<dbReference type="InterPro" id="IPR006199">
    <property type="entry name" value="LexA_DNA-bd_dom"/>
</dbReference>
<dbReference type="RefSeq" id="WP_202197100.1">
    <property type="nucleotide sequence ID" value="NZ_BAAATO010000053.1"/>
</dbReference>
<evidence type="ECO:0000256" key="14">
    <source>
        <dbReference type="SAM" id="MobiDB-lite"/>
    </source>
</evidence>
<feature type="active site" description="For autocatalytic cleavage activity" evidence="12">
    <location>
        <position position="190"/>
    </location>
</feature>
<protein>
    <recommendedName>
        <fullName evidence="12">LexA repressor</fullName>
        <ecNumber evidence="12">3.4.21.88</ecNumber>
    </recommendedName>
</protein>
<keyword evidence="2 12" id="KW-0678">Repressor</keyword>
<dbReference type="InterPro" id="IPR006200">
    <property type="entry name" value="LexA"/>
</dbReference>
<organism evidence="17 18">
    <name type="scientific">Streptomyces spororaveus</name>
    <dbReference type="NCBI Taxonomy" id="284039"/>
    <lineage>
        <taxon>Bacteria</taxon>
        <taxon>Bacillati</taxon>
        <taxon>Actinomycetota</taxon>
        <taxon>Actinomycetes</taxon>
        <taxon>Kitasatosporales</taxon>
        <taxon>Streptomycetaceae</taxon>
        <taxon>Streptomyces</taxon>
    </lineage>
</organism>
<feature type="site" description="Cleavage; by autolysis" evidence="12">
    <location>
        <begin position="118"/>
        <end position="119"/>
    </location>
</feature>
<feature type="compositionally biased region" description="Basic and acidic residues" evidence="14">
    <location>
        <begin position="1"/>
        <end position="10"/>
    </location>
</feature>
<evidence type="ECO:0000256" key="3">
    <source>
        <dbReference type="ARBA" id="ARBA00022705"/>
    </source>
</evidence>
<evidence type="ECO:0000256" key="10">
    <source>
        <dbReference type="ARBA" id="ARBA00023204"/>
    </source>
</evidence>
<feature type="domain" description="Peptidase S24/S26A/S26B/S26C" evidence="15">
    <location>
        <begin position="111"/>
        <end position="223"/>
    </location>
</feature>
<reference evidence="18" key="1">
    <citation type="submission" date="2023-07" db="EMBL/GenBank/DDBJ databases">
        <title>Whole genome shotgun sequence of Streptomyces spororaveus NBRC 15456.</title>
        <authorList>
            <person name="Komaki H."/>
            <person name="Tamura T."/>
        </authorList>
    </citation>
    <scope>NUCLEOTIDE SEQUENCE [LARGE SCALE GENOMIC DNA]</scope>
    <source>
        <strain evidence="18">NBRC 15456</strain>
    </source>
</reference>
<keyword evidence="4 12" id="KW-0227">DNA damage</keyword>
<evidence type="ECO:0000256" key="6">
    <source>
        <dbReference type="ARBA" id="ARBA00022813"/>
    </source>
</evidence>
<evidence type="ECO:0000256" key="8">
    <source>
        <dbReference type="ARBA" id="ARBA00023125"/>
    </source>
</evidence>
<keyword evidence="10 12" id="KW-0234">DNA repair</keyword>
<evidence type="ECO:0000256" key="5">
    <source>
        <dbReference type="ARBA" id="ARBA00022801"/>
    </source>
</evidence>
<feature type="active site" description="For autocatalytic cleavage activity" evidence="12">
    <location>
        <position position="153"/>
    </location>
</feature>
<dbReference type="SUPFAM" id="SSF46785">
    <property type="entry name" value="Winged helix' DNA-binding domain"/>
    <property type="match status" value="1"/>
</dbReference>
<dbReference type="PANTHER" id="PTHR33516">
    <property type="entry name" value="LEXA REPRESSOR"/>
    <property type="match status" value="1"/>
</dbReference>
<keyword evidence="3 12" id="KW-0235">DNA replication</keyword>
<dbReference type="InterPro" id="IPR015927">
    <property type="entry name" value="Peptidase_S24_S26A/B/C"/>
</dbReference>
<keyword evidence="6 12" id="KW-0068">Autocatalytic cleavage</keyword>
<dbReference type="InterPro" id="IPR036388">
    <property type="entry name" value="WH-like_DNA-bd_sf"/>
</dbReference>
<sequence>MHVIESEARPGRPPGVTRPGPDGLTARQAAIVAFIEQTVARKGYPPSMREIGEGVRLRSTSSVAHQLMALERKGFLYRDPHRPRAYRVRSDQHADIPDAPAGMTPEAVQVPLVGRIAAGTPILAEEFVEDVLPMPRHLVGEGQLFALTVVGDSMIEAAICDGDIVTVRKADSADHGDIVAAMLDGEATVKRLRRENGRVWLMPHNAAHQPIPGDDAVILGKVVAVLRAL</sequence>
<dbReference type="EC" id="3.4.21.88" evidence="12"/>
<dbReference type="Pfam" id="PF01726">
    <property type="entry name" value="LexA_DNA_bind"/>
    <property type="match status" value="1"/>
</dbReference>
<evidence type="ECO:0000256" key="13">
    <source>
        <dbReference type="RuleBase" id="RU003991"/>
    </source>
</evidence>
<dbReference type="InterPro" id="IPR039418">
    <property type="entry name" value="LexA-like"/>
</dbReference>
<evidence type="ECO:0000256" key="12">
    <source>
        <dbReference type="HAMAP-Rule" id="MF_00015"/>
    </source>
</evidence>
<dbReference type="Proteomes" id="UP000608522">
    <property type="component" value="Unassembled WGS sequence"/>
</dbReference>
<evidence type="ECO:0000259" key="16">
    <source>
        <dbReference type="Pfam" id="PF01726"/>
    </source>
</evidence>
<keyword evidence="18" id="KW-1185">Reference proteome</keyword>
<evidence type="ECO:0000256" key="11">
    <source>
        <dbReference type="ARBA" id="ARBA00023236"/>
    </source>
</evidence>
<feature type="DNA-binding region" description="H-T-H motif" evidence="12">
    <location>
        <begin position="48"/>
        <end position="68"/>
    </location>
</feature>
<comment type="catalytic activity">
    <reaction evidence="12">
        <text>Hydrolysis of Ala-|-Gly bond in repressor LexA.</text>
        <dbReference type="EC" id="3.4.21.88"/>
    </reaction>
</comment>
<dbReference type="PANTHER" id="PTHR33516:SF2">
    <property type="entry name" value="LEXA REPRESSOR-RELATED"/>
    <property type="match status" value="1"/>
</dbReference>